<sequence>MAPAEDFQLPGPDPVQTLNGHESGVLAMSWTQNGQYIMTASQDKSVRLWNPHSGKHIKKFAGCHNQEVNDIRIAADNSKFVSCGSDKLIFLWDVTSAQAIRKLTGHDRKVNALAFGPKEDVLLSASHDKTVKIWDLRTRARAPIQTLTDAVDSILCLMTHKDVIITGSVDGGLRHYDLRKGQLVTDQLLQPIGSISVSEDGQCLLVSTLDSSIRLLEREDGSELAAYSGHSNRRVKVRSSLDPSDSFVVSGSEDGMLHFWELVEATPLRRSKAHEAAVLCLAFHEENLVTAAADGTIKVWRPQRAC</sequence>
<dbReference type="InterPro" id="IPR001680">
    <property type="entry name" value="WD40_rpt"/>
</dbReference>
<dbReference type="SMART" id="SM00320">
    <property type="entry name" value="WD40"/>
    <property type="match status" value="7"/>
</dbReference>
<dbReference type="GO" id="GO:0000398">
    <property type="term" value="P:mRNA splicing, via spliceosome"/>
    <property type="evidence" value="ECO:0007669"/>
    <property type="project" value="TreeGrafter"/>
</dbReference>
<feature type="repeat" description="WD" evidence="6">
    <location>
        <begin position="227"/>
        <end position="270"/>
    </location>
</feature>
<evidence type="ECO:0000256" key="5">
    <source>
        <dbReference type="ARBA" id="ARBA00038145"/>
    </source>
</evidence>
<protein>
    <submittedName>
        <fullName evidence="7">Wdr83 protein</fullName>
    </submittedName>
</protein>
<keyword evidence="8" id="KW-1185">Reference proteome</keyword>
<dbReference type="CDD" id="cd00200">
    <property type="entry name" value="WD40"/>
    <property type="match status" value="1"/>
</dbReference>
<dbReference type="AlphaFoldDB" id="A0A812SNP6"/>
<evidence type="ECO:0000256" key="2">
    <source>
        <dbReference type="ARBA" id="ARBA00022490"/>
    </source>
</evidence>
<comment type="similarity">
    <text evidence="5">Belongs to the WD repeat MORG1 family.</text>
</comment>
<dbReference type="InterPro" id="IPR036322">
    <property type="entry name" value="WD40_repeat_dom_sf"/>
</dbReference>
<dbReference type="PRINTS" id="PR00320">
    <property type="entry name" value="GPROTEINBRPT"/>
</dbReference>
<reference evidence="7" key="1">
    <citation type="submission" date="2021-02" db="EMBL/GenBank/DDBJ databases">
        <authorList>
            <person name="Dougan E. K."/>
            <person name="Rhodes N."/>
            <person name="Thang M."/>
            <person name="Chan C."/>
        </authorList>
    </citation>
    <scope>NUCLEOTIDE SEQUENCE</scope>
</reference>
<feature type="repeat" description="WD" evidence="6">
    <location>
        <begin position="18"/>
        <end position="59"/>
    </location>
</feature>
<dbReference type="Gene3D" id="2.130.10.10">
    <property type="entry name" value="YVTN repeat-like/Quinoprotein amine dehydrogenase"/>
    <property type="match status" value="1"/>
</dbReference>
<keyword evidence="2" id="KW-0963">Cytoplasm</keyword>
<comment type="subcellular location">
    <subcellularLocation>
        <location evidence="1">Cytoplasm</location>
    </subcellularLocation>
</comment>
<dbReference type="SUPFAM" id="SSF50978">
    <property type="entry name" value="WD40 repeat-like"/>
    <property type="match status" value="1"/>
</dbReference>
<comment type="caution">
    <text evidence="7">The sequence shown here is derived from an EMBL/GenBank/DDBJ whole genome shotgun (WGS) entry which is preliminary data.</text>
</comment>
<dbReference type="InterPro" id="IPR051980">
    <property type="entry name" value="WD_repeat_MORG1"/>
</dbReference>
<keyword evidence="3 6" id="KW-0853">WD repeat</keyword>
<accession>A0A812SNP6</accession>
<proteinExistence type="inferred from homology"/>
<keyword evidence="4" id="KW-0677">Repeat</keyword>
<name>A0A812SNP6_SYMPI</name>
<evidence type="ECO:0000256" key="4">
    <source>
        <dbReference type="ARBA" id="ARBA00022737"/>
    </source>
</evidence>
<feature type="repeat" description="WD" evidence="6">
    <location>
        <begin position="61"/>
        <end position="102"/>
    </location>
</feature>
<dbReference type="InterPro" id="IPR019775">
    <property type="entry name" value="WD40_repeat_CS"/>
</dbReference>
<organism evidence="7 8">
    <name type="scientific">Symbiodinium pilosum</name>
    <name type="common">Dinoflagellate</name>
    <dbReference type="NCBI Taxonomy" id="2952"/>
    <lineage>
        <taxon>Eukaryota</taxon>
        <taxon>Sar</taxon>
        <taxon>Alveolata</taxon>
        <taxon>Dinophyceae</taxon>
        <taxon>Suessiales</taxon>
        <taxon>Symbiodiniaceae</taxon>
        <taxon>Symbiodinium</taxon>
    </lineage>
</organism>
<dbReference type="PROSITE" id="PS50082">
    <property type="entry name" value="WD_REPEATS_2"/>
    <property type="match status" value="5"/>
</dbReference>
<dbReference type="InterPro" id="IPR015943">
    <property type="entry name" value="WD40/YVTN_repeat-like_dom_sf"/>
</dbReference>
<evidence type="ECO:0000313" key="7">
    <source>
        <dbReference type="EMBL" id="CAE7489895.1"/>
    </source>
</evidence>
<dbReference type="PROSITE" id="PS50294">
    <property type="entry name" value="WD_REPEATS_REGION"/>
    <property type="match status" value="4"/>
</dbReference>
<evidence type="ECO:0000256" key="6">
    <source>
        <dbReference type="PROSITE-ProRule" id="PRU00221"/>
    </source>
</evidence>
<evidence type="ECO:0000256" key="3">
    <source>
        <dbReference type="ARBA" id="ARBA00022574"/>
    </source>
</evidence>
<dbReference type="GO" id="GO:0071013">
    <property type="term" value="C:catalytic step 2 spliceosome"/>
    <property type="evidence" value="ECO:0007669"/>
    <property type="project" value="TreeGrafter"/>
</dbReference>
<evidence type="ECO:0000256" key="1">
    <source>
        <dbReference type="ARBA" id="ARBA00004496"/>
    </source>
</evidence>
<dbReference type="InterPro" id="IPR020472">
    <property type="entry name" value="WD40_PAC1"/>
</dbReference>
<dbReference type="Pfam" id="PF00400">
    <property type="entry name" value="WD40"/>
    <property type="match status" value="5"/>
</dbReference>
<dbReference type="Proteomes" id="UP000649617">
    <property type="component" value="Unassembled WGS sequence"/>
</dbReference>
<evidence type="ECO:0000313" key="8">
    <source>
        <dbReference type="Proteomes" id="UP000649617"/>
    </source>
</evidence>
<dbReference type="EMBL" id="CAJNIZ010026191">
    <property type="protein sequence ID" value="CAE7489895.1"/>
    <property type="molecule type" value="Genomic_DNA"/>
</dbReference>
<dbReference type="OrthoDB" id="71437at2759"/>
<feature type="repeat" description="WD" evidence="6">
    <location>
        <begin position="271"/>
        <end position="306"/>
    </location>
</feature>
<feature type="repeat" description="WD" evidence="6">
    <location>
        <begin position="103"/>
        <end position="144"/>
    </location>
</feature>
<dbReference type="PANTHER" id="PTHR22842:SF3">
    <property type="entry name" value="WD REPEAT DOMAIN-CONTAINING PROTEIN 83"/>
    <property type="match status" value="1"/>
</dbReference>
<dbReference type="PROSITE" id="PS00678">
    <property type="entry name" value="WD_REPEATS_1"/>
    <property type="match status" value="2"/>
</dbReference>
<gene>
    <name evidence="7" type="primary">wdr83</name>
    <name evidence="7" type="ORF">SPIL2461_LOCUS12617</name>
</gene>
<dbReference type="PANTHER" id="PTHR22842">
    <property type="entry name" value="WD40 REPEAT PROTEIN"/>
    <property type="match status" value="1"/>
</dbReference>
<dbReference type="GO" id="GO:0005737">
    <property type="term" value="C:cytoplasm"/>
    <property type="evidence" value="ECO:0007669"/>
    <property type="project" value="UniProtKB-SubCell"/>
</dbReference>